<accession>A0ABR1H9D6</accession>
<dbReference type="SMART" id="SM00860">
    <property type="entry name" value="SMI1_KNR4"/>
    <property type="match status" value="1"/>
</dbReference>
<comment type="caution">
    <text evidence="2">The sequence shown here is derived from an EMBL/GenBank/DDBJ whole genome shotgun (WGS) entry which is preliminary data.</text>
</comment>
<gene>
    <name evidence="2" type="ORF">QQX98_004456</name>
</gene>
<dbReference type="Gene3D" id="3.40.1580.10">
    <property type="entry name" value="SMI1/KNR4-like"/>
    <property type="match status" value="1"/>
</dbReference>
<dbReference type="Proteomes" id="UP001498476">
    <property type="component" value="Unassembled WGS sequence"/>
</dbReference>
<keyword evidence="3" id="KW-1185">Reference proteome</keyword>
<feature type="domain" description="Knr4/Smi1-like" evidence="1">
    <location>
        <begin position="275"/>
        <end position="395"/>
    </location>
</feature>
<evidence type="ECO:0000313" key="2">
    <source>
        <dbReference type="EMBL" id="KAK7417635.1"/>
    </source>
</evidence>
<dbReference type="EMBL" id="JAZAVJ010000055">
    <property type="protein sequence ID" value="KAK7417635.1"/>
    <property type="molecule type" value="Genomic_DNA"/>
</dbReference>
<reference evidence="2 3" key="1">
    <citation type="journal article" date="2025" name="Microbiol. Resour. Announc.">
        <title>Draft genome sequences for Neonectria magnoliae and Neonectria punicea, canker pathogens of Liriodendron tulipifera and Acer saccharum in West Virginia.</title>
        <authorList>
            <person name="Petronek H.M."/>
            <person name="Kasson M.T."/>
            <person name="Metheny A.M."/>
            <person name="Stauder C.M."/>
            <person name="Lovett B."/>
            <person name="Lynch S.C."/>
            <person name="Garnas J.R."/>
            <person name="Kasson L.R."/>
            <person name="Stajich J.E."/>
        </authorList>
    </citation>
    <scope>NUCLEOTIDE SEQUENCE [LARGE SCALE GENOMIC DNA]</scope>
    <source>
        <strain evidence="2 3">NRRL 64653</strain>
    </source>
</reference>
<proteinExistence type="predicted"/>
<name>A0ABR1H9D6_9HYPO</name>
<organism evidence="2 3">
    <name type="scientific">Neonectria punicea</name>
    <dbReference type="NCBI Taxonomy" id="979145"/>
    <lineage>
        <taxon>Eukaryota</taxon>
        <taxon>Fungi</taxon>
        <taxon>Dikarya</taxon>
        <taxon>Ascomycota</taxon>
        <taxon>Pezizomycotina</taxon>
        <taxon>Sordariomycetes</taxon>
        <taxon>Hypocreomycetidae</taxon>
        <taxon>Hypocreales</taxon>
        <taxon>Nectriaceae</taxon>
        <taxon>Neonectria</taxon>
    </lineage>
</organism>
<sequence>MASFKKFDADAISTDPDLASIYRSMRELATEFAVLGQIETAKKLISLLLSEYSSEWQLQQLRALKFAFAEADQWPEEIPPEGRTEEELAKVVEQITPELGNDSDAVEDDPSELGVLFMTATNCDASTGGAAMGRSSALAKALAVAIRLASKHTSSIDEIEADENVQKALGLISTRMHANHAIEDLTRHRDNWRLLATGALARKIPVDMEKLKALGKEAVELFTERVNNGRKTHVTEKKSIRELLEVLDRNTKKNSRGFYEEMMENVPESLFILPPATDEQIAALERKLDVPLPDDYKEFLKISNGFGRTWNGYHLDDPIFGVEDLDWGEVYVEDLPVVLHPLLSGVMDLELPGGREWPCHKKPVILGSYDVLQTWFITPSNTKETLEAYKEFMEGSETPDDVKRYTRKLIISRYGSWEAFEKLDWVAMEMDEGISEACGSFTQFLQFRARKAAMGVWEGEGEREARSIAYTCMADRIEPNESKRQRIE</sequence>
<dbReference type="InterPro" id="IPR037883">
    <property type="entry name" value="Knr4/Smi1-like_sf"/>
</dbReference>
<evidence type="ECO:0000313" key="3">
    <source>
        <dbReference type="Proteomes" id="UP001498476"/>
    </source>
</evidence>
<evidence type="ECO:0000259" key="1">
    <source>
        <dbReference type="SMART" id="SM00860"/>
    </source>
</evidence>
<protein>
    <recommendedName>
        <fullName evidence="1">Knr4/Smi1-like domain-containing protein</fullName>
    </recommendedName>
</protein>
<dbReference type="Pfam" id="PF09346">
    <property type="entry name" value="SMI1_KNR4"/>
    <property type="match status" value="1"/>
</dbReference>
<dbReference type="SUPFAM" id="SSF160631">
    <property type="entry name" value="SMI1/KNR4-like"/>
    <property type="match status" value="1"/>
</dbReference>
<dbReference type="InterPro" id="IPR018958">
    <property type="entry name" value="Knr4/Smi1-like_dom"/>
</dbReference>